<dbReference type="SUPFAM" id="SSF51735">
    <property type="entry name" value="NAD(P)-binding Rossmann-fold domains"/>
    <property type="match status" value="1"/>
</dbReference>
<keyword evidence="7 12" id="KW-0460">Magnesium</keyword>
<dbReference type="Gene3D" id="1.10.1040.10">
    <property type="entry name" value="N-(1-d-carboxylethyl)-l-norvaline Dehydrogenase, domain 2"/>
    <property type="match status" value="3"/>
</dbReference>
<feature type="binding site" evidence="12">
    <location>
        <position position="247"/>
    </location>
    <ligand>
        <name>Mg(2+)</name>
        <dbReference type="ChEBI" id="CHEBI:18420"/>
        <label>2</label>
    </ligand>
</feature>
<comment type="pathway">
    <text evidence="3">Amino-acid biosynthesis; L-isoleucine biosynthesis; L-isoleucine from 2-oxobutanoate: step 2/4.</text>
</comment>
<feature type="binding site" evidence="12">
    <location>
        <position position="207"/>
    </location>
    <ligand>
        <name>Mg(2+)</name>
        <dbReference type="ChEBI" id="CHEBI:18420"/>
        <label>1</label>
    </ligand>
</feature>
<accession>A0A1Y1XMG6</accession>
<reference evidence="15 16" key="1">
    <citation type="submission" date="2016-08" db="EMBL/GenBank/DDBJ databases">
        <title>A Parts List for Fungal Cellulosomes Revealed by Comparative Genomics.</title>
        <authorList>
            <consortium name="DOE Joint Genome Institute"/>
            <person name="Haitjema C.H."/>
            <person name="Gilmore S.P."/>
            <person name="Henske J.K."/>
            <person name="Solomon K.V."/>
            <person name="De Groot R."/>
            <person name="Kuo A."/>
            <person name="Mondo S.J."/>
            <person name="Salamov A.A."/>
            <person name="Labutti K."/>
            <person name="Zhao Z."/>
            <person name="Chiniquy J."/>
            <person name="Barry K."/>
            <person name="Brewer H.M."/>
            <person name="Purvine S.O."/>
            <person name="Wright A.T."/>
            <person name="Boxma B."/>
            <person name="Van Alen T."/>
            <person name="Hackstein J.H."/>
            <person name="Baker S.E."/>
            <person name="Grigoriev I.V."/>
            <person name="O'Malley M.A."/>
        </authorList>
    </citation>
    <scope>NUCLEOTIDE SEQUENCE [LARGE SCALE GENOMIC DNA]</scope>
    <source>
        <strain evidence="15 16">S4</strain>
    </source>
</reference>
<evidence type="ECO:0000256" key="4">
    <source>
        <dbReference type="ARBA" id="ARBA00010318"/>
    </source>
</evidence>
<feature type="binding site" evidence="12">
    <location>
        <position position="243"/>
    </location>
    <ligand>
        <name>Mg(2+)</name>
        <dbReference type="ChEBI" id="CHEBI:18420"/>
        <label>2</label>
    </ligand>
</feature>
<name>A0A1Y1XMG6_9FUNG</name>
<feature type="binding site" evidence="12">
    <location>
        <position position="211"/>
    </location>
    <ligand>
        <name>Mg(2+)</name>
        <dbReference type="ChEBI" id="CHEBI:18420"/>
        <label>1</label>
    </ligand>
</feature>
<feature type="binding site" evidence="12">
    <location>
        <position position="269"/>
    </location>
    <ligand>
        <name>substrate</name>
    </ligand>
</feature>
<dbReference type="PANTHER" id="PTHR21371">
    <property type="entry name" value="KETOL-ACID REDUCTOISOMERASE, MITOCHONDRIAL"/>
    <property type="match status" value="1"/>
</dbReference>
<evidence type="ECO:0000256" key="12">
    <source>
        <dbReference type="PROSITE-ProRule" id="PRU01198"/>
    </source>
</evidence>
<dbReference type="InterPro" id="IPR013328">
    <property type="entry name" value="6PGD_dom2"/>
</dbReference>
<dbReference type="EMBL" id="MCFG01000020">
    <property type="protein sequence ID" value="ORX86534.1"/>
    <property type="molecule type" value="Genomic_DNA"/>
</dbReference>
<dbReference type="Pfam" id="PF07991">
    <property type="entry name" value="KARI_N"/>
    <property type="match status" value="1"/>
</dbReference>
<comment type="cofactor">
    <cofactor evidence="1">
        <name>Mg(2+)</name>
        <dbReference type="ChEBI" id="CHEBI:18420"/>
    </cofactor>
</comment>
<dbReference type="GO" id="GO:0016853">
    <property type="term" value="F:isomerase activity"/>
    <property type="evidence" value="ECO:0007669"/>
    <property type="project" value="UniProtKB-KW"/>
</dbReference>
<dbReference type="GO" id="GO:0046872">
    <property type="term" value="F:metal ion binding"/>
    <property type="evidence" value="ECO:0007669"/>
    <property type="project" value="UniProtKB-UniRule"/>
</dbReference>
<reference evidence="15 16" key="2">
    <citation type="submission" date="2016-08" db="EMBL/GenBank/DDBJ databases">
        <title>Pervasive Adenine N6-methylation of Active Genes in Fungi.</title>
        <authorList>
            <consortium name="DOE Joint Genome Institute"/>
            <person name="Mondo S.J."/>
            <person name="Dannebaum R.O."/>
            <person name="Kuo R.C."/>
            <person name="Labutti K."/>
            <person name="Haridas S."/>
            <person name="Kuo A."/>
            <person name="Salamov A."/>
            <person name="Ahrendt S.R."/>
            <person name="Lipzen A."/>
            <person name="Sullivan W."/>
            <person name="Andreopoulos W.B."/>
            <person name="Clum A."/>
            <person name="Lindquist E."/>
            <person name="Daum C."/>
            <person name="Ramamoorthy G.K."/>
            <person name="Gryganskyi A."/>
            <person name="Culley D."/>
            <person name="Magnuson J.K."/>
            <person name="James T.Y."/>
            <person name="O'Malley M.A."/>
            <person name="Stajich J.E."/>
            <person name="Spatafora J.W."/>
            <person name="Visel A."/>
            <person name="Grigoriev I.V."/>
        </authorList>
    </citation>
    <scope>NUCLEOTIDE SEQUENCE [LARGE SCALE GENOMIC DNA]</scope>
    <source>
        <strain evidence="15 16">S4</strain>
    </source>
</reference>
<evidence type="ECO:0000256" key="10">
    <source>
        <dbReference type="ARBA" id="ARBA00030209"/>
    </source>
</evidence>
<dbReference type="InterPro" id="IPR000506">
    <property type="entry name" value="KARI_C"/>
</dbReference>
<protein>
    <recommendedName>
        <fullName evidence="11">Acetohydroxy-acid reductoisomerase</fullName>
    </recommendedName>
    <alternativeName>
        <fullName evidence="10">Alpha-keto-beta-hydroxylacyl reductoisomerase</fullName>
    </alternativeName>
</protein>
<dbReference type="FunFam" id="1.10.1040.10:FF:000003">
    <property type="entry name" value="Ketol-acid reductoisomerase, mitochondrial"/>
    <property type="match status" value="1"/>
</dbReference>
<gene>
    <name evidence="15" type="ORF">BCR32DRAFT_324931</name>
</gene>
<dbReference type="InterPro" id="IPR013023">
    <property type="entry name" value="KARI"/>
</dbReference>
<feature type="domain" description="KARI C-terminal knotted" evidence="14">
    <location>
        <begin position="199"/>
        <end position="346"/>
    </location>
</feature>
<evidence type="ECO:0000256" key="9">
    <source>
        <dbReference type="ARBA" id="ARBA00023304"/>
    </source>
</evidence>
<dbReference type="UniPathway" id="UPA00049">
    <property type="reaction ID" value="UER00060"/>
</dbReference>
<evidence type="ECO:0000256" key="1">
    <source>
        <dbReference type="ARBA" id="ARBA00001946"/>
    </source>
</evidence>
<dbReference type="SUPFAM" id="SSF48179">
    <property type="entry name" value="6-phosphogluconate dehydrogenase C-terminal domain-like"/>
    <property type="match status" value="1"/>
</dbReference>
<feature type="domain" description="KARI N-terminal Rossmann" evidence="13">
    <location>
        <begin position="11"/>
        <end position="202"/>
    </location>
</feature>
<dbReference type="GO" id="GO:0009097">
    <property type="term" value="P:isoleucine biosynthetic process"/>
    <property type="evidence" value="ECO:0007669"/>
    <property type="project" value="UniProtKB-UniRule"/>
</dbReference>
<evidence type="ECO:0000259" key="14">
    <source>
        <dbReference type="PROSITE" id="PS51851"/>
    </source>
</evidence>
<dbReference type="InterPro" id="IPR008927">
    <property type="entry name" value="6-PGluconate_DH-like_C_sf"/>
</dbReference>
<dbReference type="PROSITE" id="PS51850">
    <property type="entry name" value="KARI_N"/>
    <property type="match status" value="1"/>
</dbReference>
<keyword evidence="16" id="KW-1185">Reference proteome</keyword>
<keyword evidence="6 12" id="KW-0479">Metal-binding</keyword>
<evidence type="ECO:0000256" key="6">
    <source>
        <dbReference type="ARBA" id="ARBA00022723"/>
    </source>
</evidence>
<keyword evidence="8 12" id="KW-0560">Oxidoreductase</keyword>
<dbReference type="GO" id="GO:0009099">
    <property type="term" value="P:L-valine biosynthetic process"/>
    <property type="evidence" value="ECO:0007669"/>
    <property type="project" value="UniProtKB-UniRule"/>
</dbReference>
<dbReference type="Pfam" id="PF01450">
    <property type="entry name" value="KARI_C"/>
    <property type="match status" value="1"/>
</dbReference>
<dbReference type="UniPathway" id="UPA00047">
    <property type="reaction ID" value="UER00056"/>
</dbReference>
<proteinExistence type="inferred from homology"/>
<evidence type="ECO:0000256" key="2">
    <source>
        <dbReference type="ARBA" id="ARBA00004864"/>
    </source>
</evidence>
<sequence>MVKQINFGGVIETVYERADFPQEKLNQIFKDDVFAVIGYGTQGRNQSRNLRDKGFKVVVGLRKGPSWDLAKEDGWVEGETLFEITEACNKGTIIMYLLSDAGQKAAWSSIKELVHGKTLYFSHGFSIVFKDKTGVVPPADCDVIMVAPKGSGTTVRTLFLEGRGINSSVAVFQDYSGKAEERAYAAGIAIGSGYLYPTTFERETYSDLTGERGTLMGCIQGIFKAQFEVLIANGHTPSEAFNETVEEATQSLYPLIGKNGMDWMYDNCSTTARRGALDWMDKFYAATKPVFEELYESVRNGTEAENTLVANSKPDYRESLAKELKDLRESQMWQTAVTVRSLRPENQKVEKQ</sequence>
<dbReference type="STRING" id="1754192.A0A1Y1XMG6"/>
<comment type="similarity">
    <text evidence="4 12">Belongs to the ketol-acid reductoisomerase family.</text>
</comment>
<evidence type="ECO:0000256" key="11">
    <source>
        <dbReference type="ARBA" id="ARBA00030593"/>
    </source>
</evidence>
<dbReference type="Proteomes" id="UP000193944">
    <property type="component" value="Unassembled WGS sequence"/>
</dbReference>
<evidence type="ECO:0000256" key="3">
    <source>
        <dbReference type="ARBA" id="ARBA00004885"/>
    </source>
</evidence>
<dbReference type="AlphaFoldDB" id="A0A1Y1XMG6"/>
<dbReference type="OrthoDB" id="10255643at2759"/>
<evidence type="ECO:0000313" key="16">
    <source>
        <dbReference type="Proteomes" id="UP000193944"/>
    </source>
</evidence>
<evidence type="ECO:0000256" key="8">
    <source>
        <dbReference type="ARBA" id="ARBA00023002"/>
    </source>
</evidence>
<organism evidence="15 16">
    <name type="scientific">Anaeromyces robustus</name>
    <dbReference type="NCBI Taxonomy" id="1754192"/>
    <lineage>
        <taxon>Eukaryota</taxon>
        <taxon>Fungi</taxon>
        <taxon>Fungi incertae sedis</taxon>
        <taxon>Chytridiomycota</taxon>
        <taxon>Chytridiomycota incertae sedis</taxon>
        <taxon>Neocallimastigomycetes</taxon>
        <taxon>Neocallimastigales</taxon>
        <taxon>Neocallimastigaceae</taxon>
        <taxon>Anaeromyces</taxon>
    </lineage>
</organism>
<keyword evidence="5 12" id="KW-0028">Amino-acid biosynthesis</keyword>
<comment type="caution">
    <text evidence="15">The sequence shown here is derived from an EMBL/GenBank/DDBJ whole genome shotgun (WGS) entry which is preliminary data.</text>
</comment>
<feature type="binding site" evidence="12">
    <location>
        <position position="207"/>
    </location>
    <ligand>
        <name>Mg(2+)</name>
        <dbReference type="ChEBI" id="CHEBI:18420"/>
        <label>2</label>
    </ligand>
</feature>
<dbReference type="InterPro" id="IPR036291">
    <property type="entry name" value="NAD(P)-bd_dom_sf"/>
</dbReference>
<dbReference type="InterPro" id="IPR013116">
    <property type="entry name" value="KARI_N"/>
</dbReference>
<dbReference type="PANTHER" id="PTHR21371:SF1">
    <property type="entry name" value="KETOL-ACID REDUCTOISOMERASE, MITOCHONDRIAL"/>
    <property type="match status" value="1"/>
</dbReference>
<comment type="pathway">
    <text evidence="2">Amino-acid biosynthesis; L-valine biosynthesis; L-valine from pyruvate: step 2/4.</text>
</comment>
<evidence type="ECO:0000259" key="13">
    <source>
        <dbReference type="PROSITE" id="PS51850"/>
    </source>
</evidence>
<evidence type="ECO:0000256" key="5">
    <source>
        <dbReference type="ARBA" id="ARBA00022605"/>
    </source>
</evidence>
<dbReference type="PROSITE" id="PS51851">
    <property type="entry name" value="KARI_C"/>
    <property type="match status" value="1"/>
</dbReference>
<keyword evidence="15" id="KW-0413">Isomerase</keyword>
<dbReference type="NCBIfam" id="TIGR00465">
    <property type="entry name" value="ilvC"/>
    <property type="match status" value="1"/>
</dbReference>
<dbReference type="Gene3D" id="3.40.50.720">
    <property type="entry name" value="NAD(P)-binding Rossmann-like Domain"/>
    <property type="match status" value="1"/>
</dbReference>
<evidence type="ECO:0000313" key="15">
    <source>
        <dbReference type="EMBL" id="ORX86534.1"/>
    </source>
</evidence>
<keyword evidence="9 12" id="KW-0100">Branched-chain amino acid biosynthesis</keyword>
<dbReference type="GO" id="GO:0004455">
    <property type="term" value="F:ketol-acid reductoisomerase activity"/>
    <property type="evidence" value="ECO:0007669"/>
    <property type="project" value="UniProtKB-UniRule"/>
</dbReference>
<evidence type="ECO:0000256" key="7">
    <source>
        <dbReference type="ARBA" id="ARBA00022842"/>
    </source>
</evidence>